<keyword evidence="4" id="KW-1185">Reference proteome</keyword>
<feature type="compositionally biased region" description="Polar residues" evidence="2">
    <location>
        <begin position="225"/>
        <end position="236"/>
    </location>
</feature>
<feature type="compositionally biased region" description="Basic residues" evidence="2">
    <location>
        <begin position="479"/>
        <end position="493"/>
    </location>
</feature>
<protein>
    <submittedName>
        <fullName evidence="3">Uncharacterized protein</fullName>
    </submittedName>
</protein>
<feature type="region of interest" description="Disordered" evidence="2">
    <location>
        <begin position="156"/>
        <end position="181"/>
    </location>
</feature>
<organism evidence="3 4">
    <name type="scientific">Cotesia glomerata</name>
    <name type="common">Lepidopteran parasitic wasp</name>
    <name type="synonym">Apanteles glomeratus</name>
    <dbReference type="NCBI Taxonomy" id="32391"/>
    <lineage>
        <taxon>Eukaryota</taxon>
        <taxon>Metazoa</taxon>
        <taxon>Ecdysozoa</taxon>
        <taxon>Arthropoda</taxon>
        <taxon>Hexapoda</taxon>
        <taxon>Insecta</taxon>
        <taxon>Pterygota</taxon>
        <taxon>Neoptera</taxon>
        <taxon>Endopterygota</taxon>
        <taxon>Hymenoptera</taxon>
        <taxon>Apocrita</taxon>
        <taxon>Ichneumonoidea</taxon>
        <taxon>Braconidae</taxon>
        <taxon>Microgastrinae</taxon>
        <taxon>Cotesia</taxon>
    </lineage>
</organism>
<gene>
    <name evidence="3" type="ORF">KQX54_014903</name>
</gene>
<feature type="coiled-coil region" evidence="1">
    <location>
        <begin position="269"/>
        <end position="310"/>
    </location>
</feature>
<evidence type="ECO:0000313" key="4">
    <source>
        <dbReference type="Proteomes" id="UP000826195"/>
    </source>
</evidence>
<dbReference type="AlphaFoldDB" id="A0AAV7ISQ0"/>
<dbReference type="EMBL" id="JAHXZJ010000001">
    <property type="protein sequence ID" value="KAH0567844.1"/>
    <property type="molecule type" value="Genomic_DNA"/>
</dbReference>
<evidence type="ECO:0000256" key="2">
    <source>
        <dbReference type="SAM" id="MobiDB-lite"/>
    </source>
</evidence>
<feature type="region of interest" description="Disordered" evidence="2">
    <location>
        <begin position="341"/>
        <end position="361"/>
    </location>
</feature>
<evidence type="ECO:0000256" key="1">
    <source>
        <dbReference type="SAM" id="Coils"/>
    </source>
</evidence>
<name>A0AAV7ISQ0_COTGL</name>
<feature type="region of interest" description="Disordered" evidence="2">
    <location>
        <begin position="200"/>
        <end position="241"/>
    </location>
</feature>
<comment type="caution">
    <text evidence="3">The sequence shown here is derived from an EMBL/GenBank/DDBJ whole genome shotgun (WGS) entry which is preliminary data.</text>
</comment>
<feature type="compositionally biased region" description="Basic and acidic residues" evidence="2">
    <location>
        <begin position="509"/>
        <end position="535"/>
    </location>
</feature>
<accession>A0AAV7ISQ0</accession>
<sequence length="535" mass="61786">MSEEAADYCLVKQYDNKKQQIVQIDEILVCGENNNYDKVATKNDIINAGNGINNTLRIISEGNKVAVFVEKFGKKKVLKAFLRESKGLTKRNSIPKRKNFTPVSRPLKTVKSRKIVLEIEKKNSMKRKDETNLRIDKEKSPDLSIEDKQVSLADTEIMSSSGSKCASDEEMSEEGRSNMKSNDDTKLITKALVHQELEGVKLTEPSQTQEEKDDASYPVIDDSVNDPNQIRQTKSSTTEEKVQVNRPKPVIKSDELMSTQKQFEVVNENKKLIDRIKHLRRENTILRETVQTQENNIDKLRTELEQEQSRPIIIQMAKDDFHDELKAMEDRIYQKIHDFLGANPNRPNENQQNNQKNDSTSAITFGRFGLPAPDKENMIEVTEGKMIHEKYIASAIREADYRKRVNHIVVGWWSEKELLNLGFVQKDGKVIELIDSDTVEKIHRLCCQLDGKNSNKTQPSKEDVQSWISRKITYFKGPRMKKKNKRYRKRHRINVIDDSDEDESVGSHISERQNSDDSDDENNRKKEKFSDKKKS</sequence>
<evidence type="ECO:0000313" key="3">
    <source>
        <dbReference type="EMBL" id="KAH0567844.1"/>
    </source>
</evidence>
<proteinExistence type="predicted"/>
<dbReference type="Proteomes" id="UP000826195">
    <property type="component" value="Unassembled WGS sequence"/>
</dbReference>
<keyword evidence="1" id="KW-0175">Coiled coil</keyword>
<feature type="region of interest" description="Disordered" evidence="2">
    <location>
        <begin position="479"/>
        <end position="535"/>
    </location>
</feature>
<reference evidence="3 4" key="1">
    <citation type="journal article" date="2021" name="J. Hered.">
        <title>A chromosome-level genome assembly of the parasitoid wasp, Cotesia glomerata (Hymenoptera: Braconidae).</title>
        <authorList>
            <person name="Pinto B.J."/>
            <person name="Weis J.J."/>
            <person name="Gamble T."/>
            <person name="Ode P.J."/>
            <person name="Paul R."/>
            <person name="Zaspel J.M."/>
        </authorList>
    </citation>
    <scope>NUCLEOTIDE SEQUENCE [LARGE SCALE GENOMIC DNA]</scope>
    <source>
        <strain evidence="3">CgM1</strain>
    </source>
</reference>
<feature type="compositionally biased region" description="Low complexity" evidence="2">
    <location>
        <begin position="343"/>
        <end position="357"/>
    </location>
</feature>